<evidence type="ECO:0000256" key="6">
    <source>
        <dbReference type="ARBA" id="ARBA00022989"/>
    </source>
</evidence>
<name>A0AA41G580_9EURY</name>
<dbReference type="InterPro" id="IPR035906">
    <property type="entry name" value="MetI-like_sf"/>
</dbReference>
<keyword evidence="11" id="KW-1185">Reference proteome</keyword>
<feature type="domain" description="ABC transmembrane type-1" evidence="9">
    <location>
        <begin position="95"/>
        <end position="302"/>
    </location>
</feature>
<evidence type="ECO:0000313" key="11">
    <source>
        <dbReference type="Proteomes" id="UP001166304"/>
    </source>
</evidence>
<feature type="transmembrane region" description="Helical" evidence="8">
    <location>
        <begin position="33"/>
        <end position="59"/>
    </location>
</feature>
<dbReference type="GO" id="GO:0055085">
    <property type="term" value="P:transmembrane transport"/>
    <property type="evidence" value="ECO:0007669"/>
    <property type="project" value="InterPro"/>
</dbReference>
<dbReference type="PANTHER" id="PTHR42929:SF1">
    <property type="entry name" value="INNER MEMBRANE ABC TRANSPORTER PERMEASE PROTEIN YDCU-RELATED"/>
    <property type="match status" value="1"/>
</dbReference>
<evidence type="ECO:0000313" key="10">
    <source>
        <dbReference type="EMBL" id="MBV0903734.1"/>
    </source>
</evidence>
<comment type="subcellular location">
    <subcellularLocation>
        <location evidence="1 8">Cell membrane</location>
        <topology evidence="1 8">Multi-pass membrane protein</topology>
    </subcellularLocation>
</comment>
<feature type="transmembrane region" description="Helical" evidence="8">
    <location>
        <begin position="129"/>
        <end position="153"/>
    </location>
</feature>
<gene>
    <name evidence="10" type="ORF">KTS37_18270</name>
</gene>
<dbReference type="InterPro" id="IPR000515">
    <property type="entry name" value="MetI-like"/>
</dbReference>
<evidence type="ECO:0000256" key="8">
    <source>
        <dbReference type="RuleBase" id="RU363032"/>
    </source>
</evidence>
<dbReference type="SUPFAM" id="SSF161098">
    <property type="entry name" value="MetI-like"/>
    <property type="match status" value="1"/>
</dbReference>
<keyword evidence="3 8" id="KW-0813">Transport</keyword>
<evidence type="ECO:0000256" key="1">
    <source>
        <dbReference type="ARBA" id="ARBA00004651"/>
    </source>
</evidence>
<sequence length="316" mass="34452">MSTKHRLKSHFDRAAGYTRDSSNPLFALVRPPWLFMAPIVALLLFMFVGPMLAIVVFSLQSGNTIDPNPLHWTLAHYAEIVTGMATGTGVYGQVLGNTALVSAATVLATLVVSYPAAYALARKIKRYKVVFLLLLIIPLFTSVNVRVFGWALFLVENGVLHSIFNLVGIGQYPSLLYNRYTVLFGTTYVYLPFMLFPIYLSLLTIDDVTFEAARDLGAGPLTIFRKIVFPLSMPGVVIGSLFVFVLSLGADVEAQILGGGSVFTMASNINYSFGYSQNWPLGSAQAVGLLLITIVAGVVILRSLDLREIASRGESR</sequence>
<keyword evidence="6 8" id="KW-1133">Transmembrane helix</keyword>
<keyword evidence="4" id="KW-1003">Cell membrane</keyword>
<dbReference type="Gene3D" id="1.10.3720.10">
    <property type="entry name" value="MetI-like"/>
    <property type="match status" value="1"/>
</dbReference>
<evidence type="ECO:0000256" key="7">
    <source>
        <dbReference type="ARBA" id="ARBA00023136"/>
    </source>
</evidence>
<feature type="transmembrane region" description="Helical" evidence="8">
    <location>
        <begin position="94"/>
        <end position="117"/>
    </location>
</feature>
<dbReference type="EMBL" id="JAHQXE010000007">
    <property type="protein sequence ID" value="MBV0903734.1"/>
    <property type="molecule type" value="Genomic_DNA"/>
</dbReference>
<keyword evidence="5 8" id="KW-0812">Transmembrane</keyword>
<evidence type="ECO:0000256" key="2">
    <source>
        <dbReference type="ARBA" id="ARBA00007069"/>
    </source>
</evidence>
<evidence type="ECO:0000259" key="9">
    <source>
        <dbReference type="PROSITE" id="PS50928"/>
    </source>
</evidence>
<keyword evidence="7 8" id="KW-0472">Membrane</keyword>
<accession>A0AA41G580</accession>
<dbReference type="PANTHER" id="PTHR42929">
    <property type="entry name" value="INNER MEMBRANE ABC TRANSPORTER PERMEASE PROTEIN YDCU-RELATED-RELATED"/>
    <property type="match status" value="1"/>
</dbReference>
<dbReference type="RefSeq" id="WP_162415101.1">
    <property type="nucleotide sequence ID" value="NZ_JAHQXE010000007.1"/>
</dbReference>
<evidence type="ECO:0000256" key="5">
    <source>
        <dbReference type="ARBA" id="ARBA00022692"/>
    </source>
</evidence>
<feature type="transmembrane region" description="Helical" evidence="8">
    <location>
        <begin position="188"/>
        <end position="205"/>
    </location>
</feature>
<reference evidence="10" key="1">
    <citation type="submission" date="2021-06" db="EMBL/GenBank/DDBJ databases">
        <title>New haloarchaea isolates fom saline soil.</title>
        <authorList>
            <person name="Duran-Viseras A."/>
            <person name="Sanchez-Porro C.S."/>
            <person name="Ventosa A."/>
        </authorList>
    </citation>
    <scope>NUCLEOTIDE SEQUENCE</scope>
    <source>
        <strain evidence="10">JCM 18369</strain>
    </source>
</reference>
<comment type="similarity">
    <text evidence="2">Belongs to the binding-protein-dependent transport system permease family. CysTW subfamily.</text>
</comment>
<evidence type="ECO:0000256" key="3">
    <source>
        <dbReference type="ARBA" id="ARBA00022448"/>
    </source>
</evidence>
<proteinExistence type="inferred from homology"/>
<feature type="transmembrane region" description="Helical" evidence="8">
    <location>
        <begin position="279"/>
        <end position="301"/>
    </location>
</feature>
<feature type="transmembrane region" description="Helical" evidence="8">
    <location>
        <begin position="227"/>
        <end position="249"/>
    </location>
</feature>
<organism evidence="10 11">
    <name type="scientific">Haloarcula salina</name>
    <dbReference type="NCBI Taxonomy" id="1429914"/>
    <lineage>
        <taxon>Archaea</taxon>
        <taxon>Methanobacteriati</taxon>
        <taxon>Methanobacteriota</taxon>
        <taxon>Stenosarchaea group</taxon>
        <taxon>Halobacteria</taxon>
        <taxon>Halobacteriales</taxon>
        <taxon>Haloarculaceae</taxon>
        <taxon>Haloarcula</taxon>
    </lineage>
</organism>
<dbReference type="GO" id="GO:0005886">
    <property type="term" value="C:plasma membrane"/>
    <property type="evidence" value="ECO:0007669"/>
    <property type="project" value="UniProtKB-SubCell"/>
</dbReference>
<dbReference type="AlphaFoldDB" id="A0AA41G580"/>
<comment type="caution">
    <text evidence="10">The sequence shown here is derived from an EMBL/GenBank/DDBJ whole genome shotgun (WGS) entry which is preliminary data.</text>
</comment>
<dbReference type="Proteomes" id="UP001166304">
    <property type="component" value="Unassembled WGS sequence"/>
</dbReference>
<dbReference type="CDD" id="cd06261">
    <property type="entry name" value="TM_PBP2"/>
    <property type="match status" value="1"/>
</dbReference>
<protein>
    <submittedName>
        <fullName evidence="10">ABC transporter permease</fullName>
    </submittedName>
</protein>
<dbReference type="PROSITE" id="PS50928">
    <property type="entry name" value="ABC_TM1"/>
    <property type="match status" value="1"/>
</dbReference>
<dbReference type="Pfam" id="PF00528">
    <property type="entry name" value="BPD_transp_1"/>
    <property type="match status" value="1"/>
</dbReference>
<evidence type="ECO:0000256" key="4">
    <source>
        <dbReference type="ARBA" id="ARBA00022475"/>
    </source>
</evidence>